<organism evidence="3 4">
    <name type="scientific">Cordylochernes scorpioides</name>
    <dbReference type="NCBI Taxonomy" id="51811"/>
    <lineage>
        <taxon>Eukaryota</taxon>
        <taxon>Metazoa</taxon>
        <taxon>Ecdysozoa</taxon>
        <taxon>Arthropoda</taxon>
        <taxon>Chelicerata</taxon>
        <taxon>Arachnida</taxon>
        <taxon>Pseudoscorpiones</taxon>
        <taxon>Cheliferoidea</taxon>
        <taxon>Chernetidae</taxon>
        <taxon>Cordylochernes</taxon>
    </lineage>
</organism>
<dbReference type="Pfam" id="PF17906">
    <property type="entry name" value="HTH_48"/>
    <property type="match status" value="1"/>
</dbReference>
<evidence type="ECO:0000259" key="1">
    <source>
        <dbReference type="Pfam" id="PF03281"/>
    </source>
</evidence>
<dbReference type="Gene3D" id="3.30.460.90">
    <property type="match status" value="1"/>
</dbReference>
<sequence>MEDQRICIKLCVKNGFKGAEIFWMLQTAYGDAVMSRRRVFEWYKRFKEGREETADNGHSGRPSTSTTPEKVDKVLELDILGVRRRLNAVIVPKDLTFDQKNARKETASLNLEATTDDPELLKRVITGDETWIYGFDSETAQQASEWRFKNEQRPKKARKAPSKVKVMLTEFFDYQGIILHEFQQQGSTITADSYLGVLRRLREVIRQKQPELWRSKSWILHHDNALAHTALKISKFLQDYSTSVFPQPPYSPDLAPSDFFLFGKLKKKLKGRKFQSIEEIKVESKKAMKAIPAPSGAIPLYQLCTGKEALSWHQPVGWEKGRDAHPSLTLEDRGVERRLCVFVLASGCHWLISSEASHGVIPSSYFSLQENNQWMVADVEAETFAPGTSAQQVYKLLLQGSHSRDTEELRLATTSSYLLTKLVEVKRWGSHIPNYLLQNVVKHENVLEHAKETSLGQAFIEALKVLQTALTSNQLPHYQKGWNLMTNLVPKNAPRAAMKSDIENIIKYSLTSPLWVENMLKGNRSPTPYPPLDKLDIIMKQTTMDDTLKQQNISVITKMVQLIVDNAQRDEIFESLFSRVEYTGSYYENLRVWTADEYDIDFIFNFPVYSFELVDVPQLSVYKKLRVPNVEEEYSKKAKFIKAKTKFLTFFSDSGFLLRDRFINWFNSIVDKVLLTFPLGQLKIKTAMITMVKTLDSRQP</sequence>
<dbReference type="InterPro" id="IPR046903">
    <property type="entry name" value="Mab-21-like_nuc_Trfase"/>
</dbReference>
<dbReference type="InterPro" id="IPR041426">
    <property type="entry name" value="Mos1_HTH"/>
</dbReference>
<keyword evidence="4" id="KW-1185">Reference proteome</keyword>
<dbReference type="Gene3D" id="3.30.420.10">
    <property type="entry name" value="Ribonuclease H-like superfamily/Ribonuclease H"/>
    <property type="match status" value="1"/>
</dbReference>
<dbReference type="PANTHER" id="PTHR46060">
    <property type="entry name" value="MARINER MOS1 TRANSPOSASE-LIKE PROTEIN"/>
    <property type="match status" value="1"/>
</dbReference>
<protein>
    <recommendedName>
        <fullName evidence="5">Transposase</fullName>
    </recommendedName>
</protein>
<dbReference type="InterPro" id="IPR001888">
    <property type="entry name" value="Transposase_1"/>
</dbReference>
<dbReference type="Pfam" id="PF03281">
    <property type="entry name" value="Mab-21"/>
    <property type="match status" value="1"/>
</dbReference>
<evidence type="ECO:0000313" key="3">
    <source>
        <dbReference type="EMBL" id="UYV82817.1"/>
    </source>
</evidence>
<dbReference type="InterPro" id="IPR036397">
    <property type="entry name" value="RNaseH_sf"/>
</dbReference>
<evidence type="ECO:0008006" key="5">
    <source>
        <dbReference type="Google" id="ProtNLM"/>
    </source>
</evidence>
<dbReference type="Pfam" id="PF01359">
    <property type="entry name" value="Transposase_1"/>
    <property type="match status" value="1"/>
</dbReference>
<feature type="domain" description="Mos1 transposase HTH" evidence="2">
    <location>
        <begin position="5"/>
        <end position="49"/>
    </location>
</feature>
<evidence type="ECO:0000313" key="4">
    <source>
        <dbReference type="Proteomes" id="UP001235939"/>
    </source>
</evidence>
<dbReference type="Gene3D" id="1.10.10.1450">
    <property type="match status" value="1"/>
</dbReference>
<dbReference type="InterPro" id="IPR052709">
    <property type="entry name" value="Transposase-MT_Hybrid"/>
</dbReference>
<gene>
    <name evidence="3" type="ORF">LAZ67_22000970</name>
</gene>
<dbReference type="PANTHER" id="PTHR46060:SF1">
    <property type="entry name" value="MARINER MOS1 TRANSPOSASE-LIKE PROTEIN"/>
    <property type="match status" value="1"/>
</dbReference>
<reference evidence="3 4" key="1">
    <citation type="submission" date="2022-03" db="EMBL/GenBank/DDBJ databases">
        <title>A chromosomal length assembly of Cordylochernes scorpioides.</title>
        <authorList>
            <person name="Zeh D."/>
            <person name="Zeh J."/>
        </authorList>
    </citation>
    <scope>NUCLEOTIDE SEQUENCE [LARGE SCALE GENOMIC DNA]</scope>
    <source>
        <strain evidence="3">IN4F17</strain>
        <tissue evidence="3">Whole Body</tissue>
    </source>
</reference>
<dbReference type="Proteomes" id="UP001235939">
    <property type="component" value="Chromosome 22"/>
</dbReference>
<feature type="domain" description="Mab-21-like nucleotidyltransferase" evidence="1">
    <location>
        <begin position="586"/>
        <end position="679"/>
    </location>
</feature>
<proteinExistence type="predicted"/>
<evidence type="ECO:0000259" key="2">
    <source>
        <dbReference type="Pfam" id="PF17906"/>
    </source>
</evidence>
<accession>A0ABY6LRN6</accession>
<name>A0ABY6LRN6_9ARAC</name>
<dbReference type="EMBL" id="CP092884">
    <property type="protein sequence ID" value="UYV82817.1"/>
    <property type="molecule type" value="Genomic_DNA"/>
</dbReference>